<name>A0A9J6AYW5_SOLCO</name>
<comment type="caution">
    <text evidence="1">The sequence shown here is derived from an EMBL/GenBank/DDBJ whole genome shotgun (WGS) entry which is preliminary data.</text>
</comment>
<keyword evidence="2" id="KW-1185">Reference proteome</keyword>
<reference evidence="1 2" key="1">
    <citation type="submission" date="2020-09" db="EMBL/GenBank/DDBJ databases">
        <title>De no assembly of potato wild relative species, Solanum commersonii.</title>
        <authorList>
            <person name="Cho K."/>
        </authorList>
    </citation>
    <scope>NUCLEOTIDE SEQUENCE [LARGE SCALE GENOMIC DNA]</scope>
    <source>
        <strain evidence="1">LZ3.2</strain>
        <tissue evidence="1">Leaf</tissue>
    </source>
</reference>
<sequence length="82" mass="9201">MIDPENFRIEDMLAHIFNKVEGSDKVLQEMKDDVSSLNQTVTLHSVLIKQLETQMGQILTHLNPIPKGGLPSDTMVNLKNEA</sequence>
<proteinExistence type="predicted"/>
<accession>A0A9J6AYW5</accession>
<gene>
    <name evidence="1" type="ORF">H5410_001419</name>
</gene>
<evidence type="ECO:0000313" key="2">
    <source>
        <dbReference type="Proteomes" id="UP000824120"/>
    </source>
</evidence>
<dbReference type="OrthoDB" id="1420404at2759"/>
<evidence type="ECO:0000313" key="1">
    <source>
        <dbReference type="EMBL" id="KAG5629702.1"/>
    </source>
</evidence>
<protein>
    <submittedName>
        <fullName evidence="1">Uncharacterized protein</fullName>
    </submittedName>
</protein>
<organism evidence="1 2">
    <name type="scientific">Solanum commersonii</name>
    <name type="common">Commerson's wild potato</name>
    <name type="synonym">Commerson's nightshade</name>
    <dbReference type="NCBI Taxonomy" id="4109"/>
    <lineage>
        <taxon>Eukaryota</taxon>
        <taxon>Viridiplantae</taxon>
        <taxon>Streptophyta</taxon>
        <taxon>Embryophyta</taxon>
        <taxon>Tracheophyta</taxon>
        <taxon>Spermatophyta</taxon>
        <taxon>Magnoliopsida</taxon>
        <taxon>eudicotyledons</taxon>
        <taxon>Gunneridae</taxon>
        <taxon>Pentapetalae</taxon>
        <taxon>asterids</taxon>
        <taxon>lamiids</taxon>
        <taxon>Solanales</taxon>
        <taxon>Solanaceae</taxon>
        <taxon>Solanoideae</taxon>
        <taxon>Solaneae</taxon>
        <taxon>Solanum</taxon>
    </lineage>
</organism>
<dbReference type="Proteomes" id="UP000824120">
    <property type="component" value="Chromosome 1"/>
</dbReference>
<dbReference type="AlphaFoldDB" id="A0A9J6AYW5"/>
<dbReference type="EMBL" id="JACXVP010000001">
    <property type="protein sequence ID" value="KAG5629702.1"/>
    <property type="molecule type" value="Genomic_DNA"/>
</dbReference>